<proteinExistence type="predicted"/>
<feature type="region of interest" description="Disordered" evidence="1">
    <location>
        <begin position="1"/>
        <end position="22"/>
    </location>
</feature>
<dbReference type="EMBL" id="CP144754">
    <property type="protein sequence ID" value="WVZ96177.1"/>
    <property type="molecule type" value="Genomic_DNA"/>
</dbReference>
<dbReference type="Proteomes" id="UP001341281">
    <property type="component" value="Chromosome 10"/>
</dbReference>
<reference evidence="2 3" key="1">
    <citation type="submission" date="2024-02" db="EMBL/GenBank/DDBJ databases">
        <title>High-quality chromosome-scale genome assembly of Pensacola bahiagrass (Paspalum notatum Flugge var. saurae).</title>
        <authorList>
            <person name="Vega J.M."/>
            <person name="Podio M."/>
            <person name="Orjuela J."/>
            <person name="Siena L.A."/>
            <person name="Pessino S.C."/>
            <person name="Combes M.C."/>
            <person name="Mariac C."/>
            <person name="Albertini E."/>
            <person name="Pupilli F."/>
            <person name="Ortiz J.P.A."/>
            <person name="Leblanc O."/>
        </authorList>
    </citation>
    <scope>NUCLEOTIDE SEQUENCE [LARGE SCALE GENOMIC DNA]</scope>
    <source>
        <strain evidence="2">R1</strain>
        <tissue evidence="2">Leaf</tissue>
    </source>
</reference>
<organism evidence="2 3">
    <name type="scientific">Paspalum notatum var. saurae</name>
    <dbReference type="NCBI Taxonomy" id="547442"/>
    <lineage>
        <taxon>Eukaryota</taxon>
        <taxon>Viridiplantae</taxon>
        <taxon>Streptophyta</taxon>
        <taxon>Embryophyta</taxon>
        <taxon>Tracheophyta</taxon>
        <taxon>Spermatophyta</taxon>
        <taxon>Magnoliopsida</taxon>
        <taxon>Liliopsida</taxon>
        <taxon>Poales</taxon>
        <taxon>Poaceae</taxon>
        <taxon>PACMAD clade</taxon>
        <taxon>Panicoideae</taxon>
        <taxon>Andropogonodae</taxon>
        <taxon>Paspaleae</taxon>
        <taxon>Paspalinae</taxon>
        <taxon>Paspalum</taxon>
    </lineage>
</organism>
<feature type="region of interest" description="Disordered" evidence="1">
    <location>
        <begin position="121"/>
        <end position="154"/>
    </location>
</feature>
<name>A0AAQ3XH06_PASNO</name>
<protein>
    <submittedName>
        <fullName evidence="2">Uncharacterized protein</fullName>
    </submittedName>
</protein>
<sequence length="220" mass="23379">MGTGVGHRRLGEEDAGGGVMVADGEGRVGRQCRLERRRGHDCAHRARILGGGDSATHARCFNSATAQPDAFKPTFHAFAGVLVVSVKYCLTPEHPSPPLSRLAGGRQGRCVLPRRHKDYRWPAAAMPPPSRSSTASKPAPRRAPRPPRAGARALGATTSSLDLNAACTGEPAREGHATSCCWPATRGARGGAVYPDLYRRLRWRAHHEAGAAGGGRGCRR</sequence>
<dbReference type="AlphaFoldDB" id="A0AAQ3XH06"/>
<keyword evidence="3" id="KW-1185">Reference proteome</keyword>
<evidence type="ECO:0000256" key="1">
    <source>
        <dbReference type="SAM" id="MobiDB-lite"/>
    </source>
</evidence>
<gene>
    <name evidence="2" type="ORF">U9M48_041846</name>
</gene>
<evidence type="ECO:0000313" key="2">
    <source>
        <dbReference type="EMBL" id="WVZ96177.1"/>
    </source>
</evidence>
<evidence type="ECO:0000313" key="3">
    <source>
        <dbReference type="Proteomes" id="UP001341281"/>
    </source>
</evidence>
<accession>A0AAQ3XH06</accession>